<evidence type="ECO:0000313" key="2">
    <source>
        <dbReference type="Proteomes" id="UP000499080"/>
    </source>
</evidence>
<evidence type="ECO:0000313" key="1">
    <source>
        <dbReference type="EMBL" id="GBM62330.1"/>
    </source>
</evidence>
<keyword evidence="2" id="KW-1185">Reference proteome</keyword>
<comment type="caution">
    <text evidence="1">The sequence shown here is derived from an EMBL/GenBank/DDBJ whole genome shotgun (WGS) entry which is preliminary data.</text>
</comment>
<gene>
    <name evidence="1" type="ORF">AVEN_157938_1</name>
</gene>
<sequence>MNRMNLQQIAFPALSYKTLLLRQHRKDDAQPRTTSHPDVDLKHLESSICELTSIILTSHFKAKRGQTRFKITRTGLVIFTRGPMMRKTGEMTPPSSNFHARPTEAQLTSTYLTRTIPDFTAVLFGIRFQTWNHPEPKSRPYHQLRMQYY</sequence>
<protein>
    <submittedName>
        <fullName evidence="1">Uncharacterized protein</fullName>
    </submittedName>
</protein>
<name>A0A4Y2H891_ARAVE</name>
<dbReference type="Proteomes" id="UP000499080">
    <property type="component" value="Unassembled WGS sequence"/>
</dbReference>
<proteinExistence type="predicted"/>
<organism evidence="1 2">
    <name type="scientific">Araneus ventricosus</name>
    <name type="common">Orbweaver spider</name>
    <name type="synonym">Epeira ventricosa</name>
    <dbReference type="NCBI Taxonomy" id="182803"/>
    <lineage>
        <taxon>Eukaryota</taxon>
        <taxon>Metazoa</taxon>
        <taxon>Ecdysozoa</taxon>
        <taxon>Arthropoda</taxon>
        <taxon>Chelicerata</taxon>
        <taxon>Arachnida</taxon>
        <taxon>Araneae</taxon>
        <taxon>Araneomorphae</taxon>
        <taxon>Entelegynae</taxon>
        <taxon>Araneoidea</taxon>
        <taxon>Araneidae</taxon>
        <taxon>Araneus</taxon>
    </lineage>
</organism>
<dbReference type="AlphaFoldDB" id="A0A4Y2H891"/>
<dbReference type="EMBL" id="BGPR01001810">
    <property type="protein sequence ID" value="GBM62330.1"/>
    <property type="molecule type" value="Genomic_DNA"/>
</dbReference>
<reference evidence="1 2" key="1">
    <citation type="journal article" date="2019" name="Sci. Rep.">
        <title>Orb-weaving spider Araneus ventricosus genome elucidates the spidroin gene catalogue.</title>
        <authorList>
            <person name="Kono N."/>
            <person name="Nakamura H."/>
            <person name="Ohtoshi R."/>
            <person name="Moran D.A.P."/>
            <person name="Shinohara A."/>
            <person name="Yoshida Y."/>
            <person name="Fujiwara M."/>
            <person name="Mori M."/>
            <person name="Tomita M."/>
            <person name="Arakawa K."/>
        </authorList>
    </citation>
    <scope>NUCLEOTIDE SEQUENCE [LARGE SCALE GENOMIC DNA]</scope>
</reference>
<accession>A0A4Y2H891</accession>